<sequence length="411" mass="47534">MFSNQNKIIIVDNNAEHIEILNRVFADNFIKCDTFQYDFFNKNEIPLQNVRIAFFDLNLGDIVGNNNAVYNDLANALNEFISPDNGLFALVFWTQNSDLINEFIQYINIRRPETPKPFSVSVIDKHDFLDRANNEGLFKIIKEILNQPYINLLFDFENRVKNIAAYTINQLYNIIPNTEWGNNDSFNNNFDLVFSKIAIGSLGYDHAKENPDKAIYEALMPLVSNNVINSIDSDLWKNLLVTLSKSRKNAQPDYPNDFKSSTLNSIFHVDLNSNKDLKARGIIIEINIDQKFTNLFSTPFNDWYSRLLPGLNRTIRKESIPIAIEISASCDYSQLKPRAYKYLLGVLVKSIHKEFLDKEKIPQSLFILDGNYNILEDEYFICFNLNFAFSVVDNHEIFVKGLFSLKKRLPI</sequence>
<organism evidence="1">
    <name type="scientific">Flavobacterium columnare</name>
    <dbReference type="NCBI Taxonomy" id="996"/>
    <lineage>
        <taxon>Bacteria</taxon>
        <taxon>Pseudomonadati</taxon>
        <taxon>Bacteroidota</taxon>
        <taxon>Flavobacteriia</taxon>
        <taxon>Flavobacteriales</taxon>
        <taxon>Flavobacteriaceae</taxon>
        <taxon>Flavobacterium</taxon>
    </lineage>
</organism>
<name>A0A8G0KX29_9FLAO</name>
<evidence type="ECO:0000313" key="1">
    <source>
        <dbReference type="EMBL" id="QYS89359.1"/>
    </source>
</evidence>
<dbReference type="Proteomes" id="UP000824721">
    <property type="component" value="Chromosome"/>
</dbReference>
<accession>A0A8G0KX29</accession>
<gene>
    <name evidence="1" type="ORF">JJC05_03135</name>
</gene>
<dbReference type="AlphaFoldDB" id="A0A8G0KX29"/>
<dbReference type="EMBL" id="CP067378">
    <property type="protein sequence ID" value="QYS89359.1"/>
    <property type="molecule type" value="Genomic_DNA"/>
</dbReference>
<reference evidence="1" key="1">
    <citation type="submission" date="2020-12" db="EMBL/GenBank/DDBJ databases">
        <title>Genome sequencing of genetic groups of Flavobacterium columnare.</title>
        <authorList>
            <person name="Waldbieser G.C."/>
            <person name="Griffin M.J."/>
            <person name="LaFrentz B.R."/>
        </authorList>
    </citation>
    <scope>NUCLEOTIDE SEQUENCE</scope>
    <source>
        <strain evidence="1">90-106</strain>
    </source>
</reference>
<dbReference type="KEGG" id="fdv:JJC05_03135"/>
<proteinExistence type="predicted"/>
<protein>
    <submittedName>
        <fullName evidence="1">Uncharacterized protein</fullName>
    </submittedName>
</protein>